<keyword evidence="1 4" id="KW-0349">Heme</keyword>
<protein>
    <submittedName>
        <fullName evidence="6">C-type cytochrome</fullName>
    </submittedName>
</protein>
<dbReference type="Pfam" id="PF00034">
    <property type="entry name" value="Cytochrom_C"/>
    <property type="match status" value="1"/>
</dbReference>
<evidence type="ECO:0000259" key="5">
    <source>
        <dbReference type="PROSITE" id="PS51007"/>
    </source>
</evidence>
<evidence type="ECO:0000256" key="2">
    <source>
        <dbReference type="ARBA" id="ARBA00022723"/>
    </source>
</evidence>
<dbReference type="EMBL" id="CP063849">
    <property type="protein sequence ID" value="QOY85511.1"/>
    <property type="molecule type" value="Genomic_DNA"/>
</dbReference>
<reference evidence="6 7" key="1">
    <citation type="submission" date="2020-10" db="EMBL/GenBank/DDBJ databases">
        <title>Complete genome sequence of Paludibaculum fermentans P105T, a facultatively anaerobic acidobacterium capable of dissimilatory Fe(III) reduction.</title>
        <authorList>
            <person name="Dedysh S.N."/>
            <person name="Beletsky A.V."/>
            <person name="Kulichevskaya I.S."/>
            <person name="Mardanov A.V."/>
            <person name="Ravin N.V."/>
        </authorList>
    </citation>
    <scope>NUCLEOTIDE SEQUENCE [LARGE SCALE GENOMIC DNA]</scope>
    <source>
        <strain evidence="6 7">P105</strain>
    </source>
</reference>
<proteinExistence type="predicted"/>
<keyword evidence="2 4" id="KW-0479">Metal-binding</keyword>
<evidence type="ECO:0000313" key="6">
    <source>
        <dbReference type="EMBL" id="QOY85511.1"/>
    </source>
</evidence>
<name>A0A7S7NKV9_PALFE</name>
<dbReference type="PANTHER" id="PTHR35008:SF8">
    <property type="entry name" value="ALCOHOL DEHYDROGENASE CYTOCHROME C SUBUNIT"/>
    <property type="match status" value="1"/>
</dbReference>
<dbReference type="KEGG" id="pfer:IRI77_22080"/>
<dbReference type="Gene3D" id="1.10.760.10">
    <property type="entry name" value="Cytochrome c-like domain"/>
    <property type="match status" value="2"/>
</dbReference>
<keyword evidence="3 4" id="KW-0408">Iron</keyword>
<evidence type="ECO:0000256" key="3">
    <source>
        <dbReference type="ARBA" id="ARBA00023004"/>
    </source>
</evidence>
<organism evidence="6 7">
    <name type="scientific">Paludibaculum fermentans</name>
    <dbReference type="NCBI Taxonomy" id="1473598"/>
    <lineage>
        <taxon>Bacteria</taxon>
        <taxon>Pseudomonadati</taxon>
        <taxon>Acidobacteriota</taxon>
        <taxon>Terriglobia</taxon>
        <taxon>Bryobacterales</taxon>
        <taxon>Bryobacteraceae</taxon>
        <taxon>Paludibaculum</taxon>
    </lineage>
</organism>
<evidence type="ECO:0000256" key="1">
    <source>
        <dbReference type="ARBA" id="ARBA00022617"/>
    </source>
</evidence>
<dbReference type="RefSeq" id="WP_194447181.1">
    <property type="nucleotide sequence ID" value="NZ_CP063849.1"/>
</dbReference>
<evidence type="ECO:0000256" key="4">
    <source>
        <dbReference type="PROSITE-ProRule" id="PRU00433"/>
    </source>
</evidence>
<feature type="domain" description="Cytochrome c" evidence="5">
    <location>
        <begin position="43"/>
        <end position="159"/>
    </location>
</feature>
<dbReference type="Proteomes" id="UP000593892">
    <property type="component" value="Chromosome"/>
</dbReference>
<keyword evidence="7" id="KW-1185">Reference proteome</keyword>
<dbReference type="GO" id="GO:0046872">
    <property type="term" value="F:metal ion binding"/>
    <property type="evidence" value="ECO:0007669"/>
    <property type="project" value="UniProtKB-KW"/>
</dbReference>
<dbReference type="InterPro" id="IPR036909">
    <property type="entry name" value="Cyt_c-like_dom_sf"/>
</dbReference>
<dbReference type="InterPro" id="IPR051459">
    <property type="entry name" value="Cytochrome_c-type_DH"/>
</dbReference>
<dbReference type="SUPFAM" id="SSF46626">
    <property type="entry name" value="Cytochrome c"/>
    <property type="match status" value="2"/>
</dbReference>
<dbReference type="GO" id="GO:0009055">
    <property type="term" value="F:electron transfer activity"/>
    <property type="evidence" value="ECO:0007669"/>
    <property type="project" value="InterPro"/>
</dbReference>
<dbReference type="InterPro" id="IPR009056">
    <property type="entry name" value="Cyt_c-like_dom"/>
</dbReference>
<accession>A0A7S7NKV9</accession>
<evidence type="ECO:0000313" key="7">
    <source>
        <dbReference type="Proteomes" id="UP000593892"/>
    </source>
</evidence>
<dbReference type="PROSITE" id="PS51007">
    <property type="entry name" value="CYTC"/>
    <property type="match status" value="2"/>
</dbReference>
<dbReference type="AlphaFoldDB" id="A0A7S7NKV9"/>
<sequence>MKKVLLYVVIALVVIVGGGYAALVLKKPAMNPPSALKVEATAERLQRGKYVFEYVADCGGCHSERNWDKFAAPVYDGRAGVGFVFPPELGFPGKVVAPNLTPDAETGLGSWSDGEKLRAIREGVSKDGRALFAFMPYTHFRKMSDEDANSVVAYMNSLPPVKNRLPRTELNFPVNLMIKFAPQPVTTQVPVPDHSNRLKYGEYLVEMGGCTECHSQLEKGKAIEGKEFAGGHEFNLAGKLVRSANITPDEESGLGKWSEQRFVDKFKGFANMTYDNAPRMNQSNFTVMPWLPMSQIPEEDLRAIYTYLRTLKPVHNPVEVHPPLAPPAQ</sequence>
<dbReference type="PANTHER" id="PTHR35008">
    <property type="entry name" value="BLL4482 PROTEIN-RELATED"/>
    <property type="match status" value="1"/>
</dbReference>
<dbReference type="GO" id="GO:0020037">
    <property type="term" value="F:heme binding"/>
    <property type="evidence" value="ECO:0007669"/>
    <property type="project" value="InterPro"/>
</dbReference>
<feature type="domain" description="Cytochrome c" evidence="5">
    <location>
        <begin position="196"/>
        <end position="312"/>
    </location>
</feature>
<gene>
    <name evidence="6" type="ORF">IRI77_22080</name>
</gene>